<evidence type="ECO:0000313" key="2">
    <source>
        <dbReference type="Proteomes" id="UP000613580"/>
    </source>
</evidence>
<keyword evidence="2" id="KW-1185">Reference proteome</keyword>
<dbReference type="Gene3D" id="1.20.1280.50">
    <property type="match status" value="1"/>
</dbReference>
<comment type="caution">
    <text evidence="1">The sequence shown here is derived from an EMBL/GenBank/DDBJ whole genome shotgun (WGS) entry which is preliminary data.</text>
</comment>
<accession>A0A8H6VW76</accession>
<proteinExistence type="predicted"/>
<evidence type="ECO:0000313" key="1">
    <source>
        <dbReference type="EMBL" id="KAF7296279.1"/>
    </source>
</evidence>
<dbReference type="SUPFAM" id="SSF81383">
    <property type="entry name" value="F-box domain"/>
    <property type="match status" value="1"/>
</dbReference>
<name>A0A8H6VW76_MYCCL</name>
<dbReference type="Proteomes" id="UP000613580">
    <property type="component" value="Unassembled WGS sequence"/>
</dbReference>
<dbReference type="AlphaFoldDB" id="A0A8H6VW76"/>
<dbReference type="InterPro" id="IPR036047">
    <property type="entry name" value="F-box-like_dom_sf"/>
</dbReference>
<sequence>MSPTNGALHCPPELLGVIFEHTLPRIAQRTSAHSSPLLLMQVCRHWHDVAQATPSLWSSLDFGNRGSPELLARYLERCAGHPLNLTLSSHTLPLANAYAIVIRPYAAQFRSLKLQVPAQTIQSLSGLEPMPLLEQISLLVERQDLDSSSAGFHIPPNAAPRLRSVFLELPPNTLELTLPWSQITQLHSRLHTADDALRLIAKCPKLHRVSCVVTSIRTPPTISTNIVCPDLETVQASPILFPHLTLPSLRALVLGNDHIMTLARVSAEVTSLLQRSASGPSCKLASLALRIDGQPLHHLAAILHADAAGRDLTHLHLTLSHPRGIELYSDVFLEDSVLPHLEHLEIVDLGGGRKFGPLLAALGSRAGAGLKRFELTLGQRAPRAPWETDVGKRVVSEEQLQRFREIAGKGVSVRIQMTADGVQTVLDLKSTS</sequence>
<reference evidence="1" key="1">
    <citation type="submission" date="2020-05" db="EMBL/GenBank/DDBJ databases">
        <title>Mycena genomes resolve the evolution of fungal bioluminescence.</title>
        <authorList>
            <person name="Tsai I.J."/>
        </authorList>
    </citation>
    <scope>NUCLEOTIDE SEQUENCE</scope>
    <source>
        <strain evidence="1">110903Hualien_Pintung</strain>
    </source>
</reference>
<gene>
    <name evidence="1" type="ORF">HMN09_01097200</name>
</gene>
<organism evidence="1 2">
    <name type="scientific">Mycena chlorophos</name>
    <name type="common">Agaric fungus</name>
    <name type="synonym">Agaricus chlorophos</name>
    <dbReference type="NCBI Taxonomy" id="658473"/>
    <lineage>
        <taxon>Eukaryota</taxon>
        <taxon>Fungi</taxon>
        <taxon>Dikarya</taxon>
        <taxon>Basidiomycota</taxon>
        <taxon>Agaricomycotina</taxon>
        <taxon>Agaricomycetes</taxon>
        <taxon>Agaricomycetidae</taxon>
        <taxon>Agaricales</taxon>
        <taxon>Marasmiineae</taxon>
        <taxon>Mycenaceae</taxon>
        <taxon>Mycena</taxon>
    </lineage>
</organism>
<protein>
    <recommendedName>
        <fullName evidence="3">F-box domain-containing protein</fullName>
    </recommendedName>
</protein>
<dbReference type="OrthoDB" id="2269034at2759"/>
<evidence type="ECO:0008006" key="3">
    <source>
        <dbReference type="Google" id="ProtNLM"/>
    </source>
</evidence>
<dbReference type="EMBL" id="JACAZE010000017">
    <property type="protein sequence ID" value="KAF7296279.1"/>
    <property type="molecule type" value="Genomic_DNA"/>
</dbReference>